<evidence type="ECO:0000259" key="13">
    <source>
        <dbReference type="PROSITE" id="PS50853"/>
    </source>
</evidence>
<dbReference type="SMART" id="SM00060">
    <property type="entry name" value="FN3"/>
    <property type="match status" value="2"/>
</dbReference>
<feature type="domain" description="Fibronectin type-III" evidence="13">
    <location>
        <begin position="618"/>
        <end position="725"/>
    </location>
</feature>
<dbReference type="GO" id="GO:0030154">
    <property type="term" value="P:cell differentiation"/>
    <property type="evidence" value="ECO:0007669"/>
    <property type="project" value="UniProtKB-ARBA"/>
</dbReference>
<dbReference type="InterPro" id="IPR013098">
    <property type="entry name" value="Ig_I-set"/>
</dbReference>
<feature type="domain" description="Ig-like" evidence="12">
    <location>
        <begin position="322"/>
        <end position="416"/>
    </location>
</feature>
<dbReference type="Pfam" id="PF07679">
    <property type="entry name" value="I-set"/>
    <property type="match status" value="3"/>
</dbReference>
<keyword evidence="4" id="KW-0677">Repeat</keyword>
<comment type="subcellular location">
    <subcellularLocation>
        <location evidence="1">Membrane</location>
        <topology evidence="1">Single-pass membrane protein</topology>
    </subcellularLocation>
</comment>
<dbReference type="SUPFAM" id="SSF49265">
    <property type="entry name" value="Fibronectin type III"/>
    <property type="match status" value="1"/>
</dbReference>
<dbReference type="InterPro" id="IPR003599">
    <property type="entry name" value="Ig_sub"/>
</dbReference>
<dbReference type="KEGG" id="vde:111253417"/>
<name>A0A7M7KLC4_VARDE</name>
<feature type="domain" description="Ig-like" evidence="12">
    <location>
        <begin position="153"/>
        <end position="223"/>
    </location>
</feature>
<proteinExistence type="predicted"/>
<evidence type="ECO:0000313" key="15">
    <source>
        <dbReference type="Proteomes" id="UP000594260"/>
    </source>
</evidence>
<dbReference type="InterPro" id="IPR051170">
    <property type="entry name" value="Neural/epithelial_adhesion"/>
</dbReference>
<reference evidence="14" key="1">
    <citation type="submission" date="2021-01" db="UniProtKB">
        <authorList>
            <consortium name="EnsemblMetazoa"/>
        </authorList>
    </citation>
    <scope>IDENTIFICATION</scope>
</reference>
<dbReference type="OMA" id="HTIELKC"/>
<dbReference type="RefSeq" id="XP_022668509.1">
    <property type="nucleotide sequence ID" value="XM_022812774.1"/>
</dbReference>
<evidence type="ECO:0000256" key="10">
    <source>
        <dbReference type="ARBA" id="ARBA00023319"/>
    </source>
</evidence>
<dbReference type="Pfam" id="PF00041">
    <property type="entry name" value="fn3"/>
    <property type="match status" value="2"/>
</dbReference>
<dbReference type="PROSITE" id="PS50853">
    <property type="entry name" value="FN3"/>
    <property type="match status" value="2"/>
</dbReference>
<evidence type="ECO:0000256" key="2">
    <source>
        <dbReference type="ARBA" id="ARBA00022692"/>
    </source>
</evidence>
<dbReference type="AlphaFoldDB" id="A0A7M7KLC4"/>
<evidence type="ECO:0000313" key="14">
    <source>
        <dbReference type="EnsemblMetazoa" id="XP_022668491"/>
    </source>
</evidence>
<keyword evidence="8" id="KW-1015">Disulfide bond</keyword>
<feature type="domain" description="Ig-like" evidence="12">
    <location>
        <begin position="421"/>
        <end position="506"/>
    </location>
</feature>
<dbReference type="EnsemblMetazoa" id="XM_022812764">
    <property type="protein sequence ID" value="XP_022668499"/>
    <property type="gene ID" value="LOC111253417"/>
</dbReference>
<dbReference type="RefSeq" id="XP_022668499.1">
    <property type="nucleotide sequence ID" value="XM_022812764.1"/>
</dbReference>
<organism evidence="14 15">
    <name type="scientific">Varroa destructor</name>
    <name type="common">Honeybee mite</name>
    <dbReference type="NCBI Taxonomy" id="109461"/>
    <lineage>
        <taxon>Eukaryota</taxon>
        <taxon>Metazoa</taxon>
        <taxon>Ecdysozoa</taxon>
        <taxon>Arthropoda</taxon>
        <taxon>Chelicerata</taxon>
        <taxon>Arachnida</taxon>
        <taxon>Acari</taxon>
        <taxon>Parasitiformes</taxon>
        <taxon>Mesostigmata</taxon>
        <taxon>Gamasina</taxon>
        <taxon>Dermanyssoidea</taxon>
        <taxon>Varroidae</taxon>
        <taxon>Varroa</taxon>
    </lineage>
</organism>
<dbReference type="InterPro" id="IPR003961">
    <property type="entry name" value="FN3_dom"/>
</dbReference>
<keyword evidence="7 11" id="KW-0472">Membrane</keyword>
<evidence type="ECO:0000256" key="7">
    <source>
        <dbReference type="ARBA" id="ARBA00023136"/>
    </source>
</evidence>
<dbReference type="PROSITE" id="PS50835">
    <property type="entry name" value="IG_LIKE"/>
    <property type="match status" value="5"/>
</dbReference>
<keyword evidence="3" id="KW-0732">Signal</keyword>
<dbReference type="InterPro" id="IPR013783">
    <property type="entry name" value="Ig-like_fold"/>
</dbReference>
<dbReference type="GO" id="GO:0043005">
    <property type="term" value="C:neuron projection"/>
    <property type="evidence" value="ECO:0007669"/>
    <property type="project" value="TreeGrafter"/>
</dbReference>
<dbReference type="CDD" id="cd00063">
    <property type="entry name" value="FN3"/>
    <property type="match status" value="2"/>
</dbReference>
<sequence length="798" mass="89644">MKNGISRVHRYEKIARFVRALLLCVATVWIPLAPGVCGEGRLIIEPEGENHTQPAEQGFALFCKAGPGEGDYANFRWIGPQLQEYSAIGAIHTIDSGSNLILSFEKPTPENSGKYACVATYANTDEVRAVVKLTFFHDISWDDCPLKQNLVIGREGTIRCAVRGNPVPTVTWLKDDISVRNEPRYEVLASGLKVKDAQQQDRGKFIVSAMVTATGKYQRKVITVDVLTPPKINDLPEVAEVTEGAAGRLHCSANGYPQPLYYWTDFPGRNLSSVVGFRVTPETGVLEITHVAREDEGEYSCHAVNPAGQDVAQIRVDVIVRPKIVLFENKTTDALSEVRLECRAEGKPKPDIAIRKEGALLSLSPEDSAVFFTRRTEGFENVLQVMIRPVSRQHDGLYYCSAENKADKVERVGHLTVNFPPELVARQNPVMTWDANPATLSCHISAIPNATVEWWFRGQMVRPRAGFFTLDEAPALSTLTVTDLVPDRFGIYDCKAKNKLGESTLRIGLQQARRPDKPQLPIVLRVSATTVTLEFQRPVDDGGMPIIEYIIRWWMEGTDEALAFDKKQGEVMGKPITIDRLMPRTKYNFKFSARSQVGEGPPSDILPVYTNEESVPDAPLILTRANFSVYPTRYDLQWAMPLSNGKEIQYFRVTYFQVEKYGPTEFRKSHSSREREIIVDTWTNLIGVELTGLKPESYYKVLVEAYNELGFSHPAEFVFQTARGDGIIGAFPDHPGPVELPHFAFTMPLIIATTLLLSFMLLIFLDVICYFRFQWGLLYFLRHLLCSRGPMYTKSLAY</sequence>
<keyword evidence="6 11" id="KW-1133">Transmembrane helix</keyword>
<feature type="transmembrane region" description="Helical" evidence="11">
    <location>
        <begin position="749"/>
        <end position="773"/>
    </location>
</feature>
<dbReference type="Gene3D" id="2.60.40.10">
    <property type="entry name" value="Immunoglobulins"/>
    <property type="match status" value="6"/>
</dbReference>
<dbReference type="PRINTS" id="PR01838">
    <property type="entry name" value="NCAMFAMILY"/>
</dbReference>
<accession>A0A7M7KLC4</accession>
<dbReference type="GO" id="GO:0005886">
    <property type="term" value="C:plasma membrane"/>
    <property type="evidence" value="ECO:0007669"/>
    <property type="project" value="UniProtKB-ARBA"/>
</dbReference>
<keyword evidence="10" id="KW-0393">Immunoglobulin domain</keyword>
<evidence type="ECO:0000256" key="9">
    <source>
        <dbReference type="ARBA" id="ARBA00023180"/>
    </source>
</evidence>
<keyword evidence="2 11" id="KW-0812">Transmembrane</keyword>
<dbReference type="Pfam" id="PF13927">
    <property type="entry name" value="Ig_3"/>
    <property type="match status" value="1"/>
</dbReference>
<dbReference type="InterPro" id="IPR036179">
    <property type="entry name" value="Ig-like_dom_sf"/>
</dbReference>
<dbReference type="SMART" id="SM00408">
    <property type="entry name" value="IGc2"/>
    <property type="match status" value="4"/>
</dbReference>
<dbReference type="OrthoDB" id="10056271at2759"/>
<evidence type="ECO:0000256" key="5">
    <source>
        <dbReference type="ARBA" id="ARBA00022889"/>
    </source>
</evidence>
<evidence type="ECO:0000256" key="1">
    <source>
        <dbReference type="ARBA" id="ARBA00004167"/>
    </source>
</evidence>
<protein>
    <submittedName>
        <fullName evidence="14">Uncharacterized protein</fullName>
    </submittedName>
</protein>
<dbReference type="GeneID" id="111253417"/>
<dbReference type="PANTHER" id="PTHR12231:SF269">
    <property type="entry name" value="FASCILIN 2-LIKE PROTEIN"/>
    <property type="match status" value="1"/>
</dbReference>
<dbReference type="InParanoid" id="A0A7M7KLC4"/>
<evidence type="ECO:0000256" key="6">
    <source>
        <dbReference type="ARBA" id="ARBA00022989"/>
    </source>
</evidence>
<dbReference type="EnsemblMetazoa" id="XM_022812774">
    <property type="protein sequence ID" value="XP_022668509"/>
    <property type="gene ID" value="LOC111253417"/>
</dbReference>
<evidence type="ECO:0000256" key="4">
    <source>
        <dbReference type="ARBA" id="ARBA00022737"/>
    </source>
</evidence>
<evidence type="ECO:0000256" key="11">
    <source>
        <dbReference type="SAM" id="Phobius"/>
    </source>
</evidence>
<evidence type="ECO:0000256" key="3">
    <source>
        <dbReference type="ARBA" id="ARBA00022729"/>
    </source>
</evidence>
<dbReference type="InterPro" id="IPR036116">
    <property type="entry name" value="FN3_sf"/>
</dbReference>
<dbReference type="SMART" id="SM00409">
    <property type="entry name" value="IG"/>
    <property type="match status" value="5"/>
</dbReference>
<dbReference type="SUPFAM" id="SSF48726">
    <property type="entry name" value="Immunoglobulin"/>
    <property type="match status" value="4"/>
</dbReference>
<dbReference type="FunCoup" id="A0A7M7KLC4">
    <property type="interactions" value="309"/>
</dbReference>
<dbReference type="GO" id="GO:0009653">
    <property type="term" value="P:anatomical structure morphogenesis"/>
    <property type="evidence" value="ECO:0007669"/>
    <property type="project" value="UniProtKB-ARBA"/>
</dbReference>
<keyword evidence="9" id="KW-0325">Glycoprotein</keyword>
<dbReference type="EnsemblMetazoa" id="XM_022812756">
    <property type="protein sequence ID" value="XP_022668491"/>
    <property type="gene ID" value="LOC111253417"/>
</dbReference>
<dbReference type="GO" id="GO:0007155">
    <property type="term" value="P:cell adhesion"/>
    <property type="evidence" value="ECO:0007669"/>
    <property type="project" value="UniProtKB-KW"/>
</dbReference>
<feature type="domain" description="Fibronectin type-III" evidence="13">
    <location>
        <begin position="517"/>
        <end position="613"/>
    </location>
</feature>
<dbReference type="PANTHER" id="PTHR12231">
    <property type="entry name" value="CTX-RELATED TYPE I TRANSMEMBRANE PROTEIN"/>
    <property type="match status" value="1"/>
</dbReference>
<dbReference type="FunFam" id="2.60.40.10:FF:000032">
    <property type="entry name" value="palladin isoform X1"/>
    <property type="match status" value="1"/>
</dbReference>
<feature type="domain" description="Ig-like" evidence="12">
    <location>
        <begin position="34"/>
        <end position="134"/>
    </location>
</feature>
<evidence type="ECO:0000256" key="8">
    <source>
        <dbReference type="ARBA" id="ARBA00023157"/>
    </source>
</evidence>
<evidence type="ECO:0000259" key="12">
    <source>
        <dbReference type="PROSITE" id="PS50835"/>
    </source>
</evidence>
<dbReference type="InterPro" id="IPR009138">
    <property type="entry name" value="Neural_cell_adh"/>
</dbReference>
<dbReference type="InterPro" id="IPR007110">
    <property type="entry name" value="Ig-like_dom"/>
</dbReference>
<keyword evidence="15" id="KW-1185">Reference proteome</keyword>
<keyword evidence="5" id="KW-0130">Cell adhesion</keyword>
<dbReference type="RefSeq" id="XP_022668491.1">
    <property type="nucleotide sequence ID" value="XM_022812756.1"/>
</dbReference>
<dbReference type="Proteomes" id="UP000594260">
    <property type="component" value="Unplaced"/>
</dbReference>
<dbReference type="InterPro" id="IPR003598">
    <property type="entry name" value="Ig_sub2"/>
</dbReference>
<feature type="domain" description="Ig-like" evidence="12">
    <location>
        <begin position="230"/>
        <end position="317"/>
    </location>
</feature>